<evidence type="ECO:0000313" key="7">
    <source>
        <dbReference type="EMBL" id="MDC2744367.1"/>
    </source>
</evidence>
<evidence type="ECO:0000313" key="9">
    <source>
        <dbReference type="EMBL" id="SDH57909.1"/>
    </source>
</evidence>
<dbReference type="EMBL" id="FNDO01000008">
    <property type="protein sequence ID" value="SDH57909.1"/>
    <property type="molecule type" value="Genomic_DNA"/>
</dbReference>
<dbReference type="STRING" id="28116.Bovatus_02660"/>
<organism evidence="6 13">
    <name type="scientific">Bacteroides ovatus</name>
    <dbReference type="NCBI Taxonomy" id="28116"/>
    <lineage>
        <taxon>Bacteria</taxon>
        <taxon>Pseudomonadati</taxon>
        <taxon>Bacteroidota</taxon>
        <taxon>Bacteroidia</taxon>
        <taxon>Bacteroidales</taxon>
        <taxon>Bacteroidaceae</taxon>
        <taxon>Bacteroides</taxon>
    </lineage>
</organism>
<dbReference type="Pfam" id="PF13568">
    <property type="entry name" value="OMP_b-brl_2"/>
    <property type="match status" value="1"/>
</dbReference>
<dbReference type="EMBL" id="VWGP01000014">
    <property type="protein sequence ID" value="KAA4532716.1"/>
    <property type="molecule type" value="Genomic_DNA"/>
</dbReference>
<dbReference type="Proteomes" id="UP000478493">
    <property type="component" value="Unassembled WGS sequence"/>
</dbReference>
<dbReference type="Proteomes" id="UP001219389">
    <property type="component" value="Unassembled WGS sequence"/>
</dbReference>
<keyword evidence="1" id="KW-0732">Signal</keyword>
<reference evidence="8 11" key="2">
    <citation type="submission" date="2018-08" db="EMBL/GenBank/DDBJ databases">
        <title>A genome reference for cultivated species of the human gut microbiota.</title>
        <authorList>
            <person name="Zou Y."/>
            <person name="Xue W."/>
            <person name="Luo G."/>
        </authorList>
    </citation>
    <scope>NUCLEOTIDE SEQUENCE [LARGE SCALE GENOMIC DNA]</scope>
    <source>
        <strain evidence="8 11">AF20-9LB</strain>
    </source>
</reference>
<evidence type="ECO:0000259" key="2">
    <source>
        <dbReference type="Pfam" id="PF13568"/>
    </source>
</evidence>
<evidence type="ECO:0000313" key="5">
    <source>
        <dbReference type="EMBL" id="KAA4662570.1"/>
    </source>
</evidence>
<feature type="domain" description="Outer membrane protein beta-barrel" evidence="2">
    <location>
        <begin position="19"/>
        <end position="192"/>
    </location>
</feature>
<dbReference type="Proteomes" id="UP000266492">
    <property type="component" value="Unassembled WGS sequence"/>
</dbReference>
<evidence type="ECO:0000313" key="12">
    <source>
        <dbReference type="Proteomes" id="UP000323717"/>
    </source>
</evidence>
<evidence type="ECO:0000313" key="3">
    <source>
        <dbReference type="EMBL" id="KAA3952498.1"/>
    </source>
</evidence>
<evidence type="ECO:0000313" key="15">
    <source>
        <dbReference type="Proteomes" id="UP000478493"/>
    </source>
</evidence>
<evidence type="ECO:0000313" key="8">
    <source>
        <dbReference type="EMBL" id="RGS81972.1"/>
    </source>
</evidence>
<feature type="chain" id="PRO_5014531282" evidence="1">
    <location>
        <begin position="21"/>
        <end position="211"/>
    </location>
</feature>
<evidence type="ECO:0000313" key="10">
    <source>
        <dbReference type="Proteomes" id="UP000181870"/>
    </source>
</evidence>
<evidence type="ECO:0000313" key="13">
    <source>
        <dbReference type="Proteomes" id="UP000375690"/>
    </source>
</evidence>
<dbReference type="Proteomes" id="UP000375690">
    <property type="component" value="Unassembled WGS sequence"/>
</dbReference>
<dbReference type="RefSeq" id="WP_004306987.1">
    <property type="nucleotide sequence ID" value="NZ_CABKQC010000011.1"/>
</dbReference>
<reference evidence="12 13" key="3">
    <citation type="journal article" date="2019" name="Nat. Med.">
        <title>A library of human gut bacterial isolates paired with longitudinal multiomics data enables mechanistic microbiome research.</title>
        <authorList>
            <person name="Poyet M."/>
            <person name="Groussin M."/>
            <person name="Gibbons S.M."/>
            <person name="Avila-Pacheco J."/>
            <person name="Jiang X."/>
            <person name="Kearney S.M."/>
            <person name="Perrotta A.R."/>
            <person name="Berdy B."/>
            <person name="Zhao S."/>
            <person name="Lieberman T.D."/>
            <person name="Swanson P.K."/>
            <person name="Smith M."/>
            <person name="Roesemann S."/>
            <person name="Alexander J.E."/>
            <person name="Rich S.A."/>
            <person name="Livny J."/>
            <person name="Vlamakis H."/>
            <person name="Clish C."/>
            <person name="Bullock K."/>
            <person name="Deik A."/>
            <person name="Scott J."/>
            <person name="Pierce K.A."/>
            <person name="Xavier R.J."/>
            <person name="Alm E.J."/>
        </authorList>
    </citation>
    <scope>NUCLEOTIDE SEQUENCE [LARGE SCALE GENOMIC DNA]</scope>
    <source>
        <strain evidence="5 14">BIOML-A14</strain>
        <strain evidence="3 12">BIOML-A163</strain>
        <strain evidence="6 13">BIOML-A2</strain>
        <strain evidence="4 15">BIOML-A41</strain>
    </source>
</reference>
<dbReference type="Proteomes" id="UP000435985">
    <property type="component" value="Unassembled WGS sequence"/>
</dbReference>
<protein>
    <submittedName>
        <fullName evidence="9">Outer membrane protein beta-barrel domain-containing protein</fullName>
    </submittedName>
    <submittedName>
        <fullName evidence="6">Porin family protein</fullName>
    </submittedName>
</protein>
<reference evidence="7" key="4">
    <citation type="submission" date="2022-10" db="EMBL/GenBank/DDBJ databases">
        <title>Human gut microbiome strain richness.</title>
        <authorList>
            <person name="Chen-Liaw A."/>
        </authorList>
    </citation>
    <scope>NUCLEOTIDE SEQUENCE</scope>
    <source>
        <strain evidence="7">BSD2780120875st1_E1_BSD2780120875_150330</strain>
    </source>
</reference>
<dbReference type="EMBL" id="QRVZ01000014">
    <property type="protein sequence ID" value="RGS81972.1"/>
    <property type="molecule type" value="Genomic_DNA"/>
</dbReference>
<sequence>MKKALLLFALVAISAVSINAQDNLKWGVMAGMNVSKYTITGFDSRIGFHAGVKAELGLSQDANGSGAYMDFAALLTLKGAKIDGGSLASIKFNPYYLEVPVRVGYKYAVNDDFSLFGSVGPYMAVGLFGKAKLKVDGDIADIAELGGNSMSEDIFGDDGLKRFDFGLGLKAGVEFSKKYQVAISYDFGLVEVIKEVGMKNRNLMISLGYMF</sequence>
<reference evidence="9 10" key="1">
    <citation type="submission" date="2016-10" db="EMBL/GenBank/DDBJ databases">
        <authorList>
            <person name="de Groot N.N."/>
        </authorList>
    </citation>
    <scope>NUCLEOTIDE SEQUENCE [LARGE SCALE GENOMIC DNA]</scope>
    <source>
        <strain evidence="9 10">NLAE-zl-C57</strain>
    </source>
</reference>
<dbReference type="EMBL" id="VWFC01000018">
    <property type="protein sequence ID" value="KAB1325182.1"/>
    <property type="molecule type" value="Genomic_DNA"/>
</dbReference>
<dbReference type="Proteomes" id="UP000181870">
    <property type="component" value="Unassembled WGS sequence"/>
</dbReference>
<gene>
    <name evidence="8" type="ORF">DWX70_16865</name>
    <name evidence="6" type="ORF">F3B53_15580</name>
    <name evidence="4" type="ORF">F3B85_17680</name>
    <name evidence="5" type="ORF">F3B98_18480</name>
    <name evidence="3" type="ORF">F3D71_09155</name>
    <name evidence="7" type="ORF">PO382_19295</name>
    <name evidence="9" type="ORF">SAMN05192582_100873</name>
</gene>
<evidence type="ECO:0000313" key="11">
    <source>
        <dbReference type="Proteomes" id="UP000266492"/>
    </source>
</evidence>
<evidence type="ECO:0000313" key="14">
    <source>
        <dbReference type="Proteomes" id="UP000435985"/>
    </source>
</evidence>
<evidence type="ECO:0000256" key="1">
    <source>
        <dbReference type="SAM" id="SignalP"/>
    </source>
</evidence>
<name>A0A139L420_BACOV</name>
<proteinExistence type="predicted"/>
<dbReference type="EMBL" id="VWLE01000096">
    <property type="protein sequence ID" value="KAA3952498.1"/>
    <property type="molecule type" value="Genomic_DNA"/>
</dbReference>
<dbReference type="EMBL" id="VWFO01000026">
    <property type="protein sequence ID" value="KAA4662570.1"/>
    <property type="molecule type" value="Genomic_DNA"/>
</dbReference>
<dbReference type="Proteomes" id="UP000323717">
    <property type="component" value="Unassembled WGS sequence"/>
</dbReference>
<dbReference type="PATRIC" id="fig|28116.10.peg.3075"/>
<feature type="signal peptide" evidence="1">
    <location>
        <begin position="1"/>
        <end position="20"/>
    </location>
</feature>
<evidence type="ECO:0000313" key="6">
    <source>
        <dbReference type="EMBL" id="KAB1325182.1"/>
    </source>
</evidence>
<dbReference type="AlphaFoldDB" id="A0A139L420"/>
<dbReference type="InterPro" id="IPR025665">
    <property type="entry name" value="Beta-barrel_OMP_2"/>
</dbReference>
<accession>A0A139L420</accession>
<evidence type="ECO:0000313" key="4">
    <source>
        <dbReference type="EMBL" id="KAA4532716.1"/>
    </source>
</evidence>
<dbReference type="EMBL" id="JAQNZF010000030">
    <property type="protein sequence ID" value="MDC2744367.1"/>
    <property type="molecule type" value="Genomic_DNA"/>
</dbReference>